<dbReference type="RefSeq" id="WP_251595603.1">
    <property type="nucleotide sequence ID" value="NZ_JAMLJI010000006.1"/>
</dbReference>
<keyword evidence="2" id="KW-1185">Reference proteome</keyword>
<dbReference type="Proteomes" id="UP001269375">
    <property type="component" value="Unassembled WGS sequence"/>
</dbReference>
<comment type="caution">
    <text evidence="1">The sequence shown here is derived from an EMBL/GenBank/DDBJ whole genome shotgun (WGS) entry which is preliminary data.</text>
</comment>
<evidence type="ECO:0000313" key="2">
    <source>
        <dbReference type="Proteomes" id="UP001269375"/>
    </source>
</evidence>
<dbReference type="EMBL" id="JARWAO010000010">
    <property type="protein sequence ID" value="MDR5897308.1"/>
    <property type="molecule type" value="Genomic_DNA"/>
</dbReference>
<reference evidence="1 2" key="1">
    <citation type="submission" date="2023-04" db="EMBL/GenBank/DDBJ databases">
        <title>A long-awaited taxogenomic arrangement of the family Halomonadaceae.</title>
        <authorList>
            <person name="De La Haba R."/>
            <person name="Chuvochina M."/>
            <person name="Wittouck S."/>
            <person name="Arahal D.R."/>
            <person name="Sanchez-Porro C."/>
            <person name="Hugenholtz P."/>
            <person name="Ventosa A."/>
        </authorList>
    </citation>
    <scope>NUCLEOTIDE SEQUENCE [LARGE SCALE GENOMIC DNA]</scope>
    <source>
        <strain evidence="1 2">DSM 22428</strain>
    </source>
</reference>
<gene>
    <name evidence="1" type="ORF">QC825_14650</name>
</gene>
<protein>
    <submittedName>
        <fullName evidence="1">Uncharacterized protein</fullName>
    </submittedName>
</protein>
<proteinExistence type="predicted"/>
<evidence type="ECO:0000313" key="1">
    <source>
        <dbReference type="EMBL" id="MDR5897308.1"/>
    </source>
</evidence>
<name>A0ABU1GZ32_9GAMM</name>
<accession>A0ABU1GZ32</accession>
<sequence length="90" mass="9996">MTQDATQLERTILECAEQNAITIERFIENGDALVSADFMRAVHELNALTQLGLFKDNGMSEEAMGTLGEIDKRARMMMRDMVTPGGNDSE</sequence>
<organism evidence="1 2">
    <name type="scientific">Larsenimonas suaedae</name>
    <dbReference type="NCBI Taxonomy" id="1851019"/>
    <lineage>
        <taxon>Bacteria</taxon>
        <taxon>Pseudomonadati</taxon>
        <taxon>Pseudomonadota</taxon>
        <taxon>Gammaproteobacteria</taxon>
        <taxon>Oceanospirillales</taxon>
        <taxon>Halomonadaceae</taxon>
        <taxon>Larsenimonas</taxon>
    </lineage>
</organism>